<organism evidence="1">
    <name type="scientific">marine sediment metagenome</name>
    <dbReference type="NCBI Taxonomy" id="412755"/>
    <lineage>
        <taxon>unclassified sequences</taxon>
        <taxon>metagenomes</taxon>
        <taxon>ecological metagenomes</taxon>
    </lineage>
</organism>
<name>A0A0F9VHX3_9ZZZZ</name>
<evidence type="ECO:0008006" key="2">
    <source>
        <dbReference type="Google" id="ProtNLM"/>
    </source>
</evidence>
<sequence>MKTKFKVGDKVRILPSAIDINVAESEVGAMGKIITVRNQESICVDTVTKKYLFWVVRGRDIEPVIKVGQQLQFDFMK</sequence>
<proteinExistence type="predicted"/>
<evidence type="ECO:0000313" key="1">
    <source>
        <dbReference type="EMBL" id="KKN73116.1"/>
    </source>
</evidence>
<accession>A0A0F9VHX3</accession>
<gene>
    <name evidence="1" type="ORF">LCGC14_0404250</name>
</gene>
<reference evidence="1" key="1">
    <citation type="journal article" date="2015" name="Nature">
        <title>Complex archaea that bridge the gap between prokaryotes and eukaryotes.</title>
        <authorList>
            <person name="Spang A."/>
            <person name="Saw J.H."/>
            <person name="Jorgensen S.L."/>
            <person name="Zaremba-Niedzwiedzka K."/>
            <person name="Martijn J."/>
            <person name="Lind A.E."/>
            <person name="van Eijk R."/>
            <person name="Schleper C."/>
            <person name="Guy L."/>
            <person name="Ettema T.J."/>
        </authorList>
    </citation>
    <scope>NUCLEOTIDE SEQUENCE</scope>
</reference>
<dbReference type="AlphaFoldDB" id="A0A0F9VHX3"/>
<dbReference type="EMBL" id="LAZR01000350">
    <property type="protein sequence ID" value="KKN73116.1"/>
    <property type="molecule type" value="Genomic_DNA"/>
</dbReference>
<comment type="caution">
    <text evidence="1">The sequence shown here is derived from an EMBL/GenBank/DDBJ whole genome shotgun (WGS) entry which is preliminary data.</text>
</comment>
<protein>
    <recommendedName>
        <fullName evidence="2">KOW domain-containing protein</fullName>
    </recommendedName>
</protein>